<dbReference type="Gene3D" id="3.80.10.10">
    <property type="entry name" value="Ribonuclease Inhibitor"/>
    <property type="match status" value="1"/>
</dbReference>
<dbReference type="InterPro" id="IPR044974">
    <property type="entry name" value="Disease_R_plants"/>
</dbReference>
<dbReference type="EMBL" id="CAWUPB010000027">
    <property type="protein sequence ID" value="CAK7322756.1"/>
    <property type="molecule type" value="Genomic_DNA"/>
</dbReference>
<feature type="domain" description="TIR" evidence="2">
    <location>
        <begin position="15"/>
        <end position="143"/>
    </location>
</feature>
<dbReference type="PANTHER" id="PTHR11017">
    <property type="entry name" value="LEUCINE-RICH REPEAT-CONTAINING PROTEIN"/>
    <property type="match status" value="1"/>
</dbReference>
<dbReference type="PANTHER" id="PTHR11017:SF479">
    <property type="entry name" value="DISEASE RESISTANCE PROTEIN (TIR-NBS-LRR CLASS) FAMILY"/>
    <property type="match status" value="1"/>
</dbReference>
<evidence type="ECO:0000259" key="2">
    <source>
        <dbReference type="PROSITE" id="PS50104"/>
    </source>
</evidence>
<feature type="region of interest" description="Disordered" evidence="1">
    <location>
        <begin position="333"/>
        <end position="356"/>
    </location>
</feature>
<dbReference type="GO" id="GO:0006952">
    <property type="term" value="P:defense response"/>
    <property type="evidence" value="ECO:0007669"/>
    <property type="project" value="InterPro"/>
</dbReference>
<evidence type="ECO:0000256" key="1">
    <source>
        <dbReference type="SAM" id="MobiDB-lite"/>
    </source>
</evidence>
<comment type="caution">
    <text evidence="3">The sequence shown here is derived from an EMBL/GenBank/DDBJ whole genome shotgun (WGS) entry which is preliminary data.</text>
</comment>
<name>A0AAV1QMR2_9ROSI</name>
<gene>
    <name evidence="3" type="ORF">DCAF_LOCUS367</name>
</gene>
<dbReference type="AlphaFoldDB" id="A0AAV1QMR2"/>
<dbReference type="Gene3D" id="3.40.50.10140">
    <property type="entry name" value="Toll/interleukin-1 receptor homology (TIR) domain"/>
    <property type="match status" value="2"/>
</dbReference>
<dbReference type="SMART" id="SM00255">
    <property type="entry name" value="TIR"/>
    <property type="match status" value="1"/>
</dbReference>
<sequence>MASSSSSTLTTKLGRKRRVFLSFSGEDTRVGFTSHLHAALERRNILTFIDDDLKRGEEISDSLVKAIEGPMISVDPFDVRKQSGSFGNAFTELVTRKTLETEEERCFRAALNEATNISGHDSRKIESESKFIEEIVKDIFNKLSKMFSIHPMNLVGIDERLRKIESFLEMESQDVRIELAYSIASEESENPRKRSRLVDPEDIYNVLKKRKCFPRRINSKNIKRLSLRDCSNIKKGTKISRDMEVVDLSRTAIQELQQSFGDVRAELFLSGCSHIAKFPEISGNMRKLCLDGTSIEEVPSSIQFLSNLRQIQPAFLKKMSGDFYSLYSSSFGEGPGDETSYEDLRDDEKGQKLPNPRPDSLFFPIVNLELVTPSPNLTWCEEGILNHPNICLR</sequence>
<dbReference type="SUPFAM" id="SSF52058">
    <property type="entry name" value="L domain-like"/>
    <property type="match status" value="1"/>
</dbReference>
<dbReference type="PROSITE" id="PS50104">
    <property type="entry name" value="TIR"/>
    <property type="match status" value="1"/>
</dbReference>
<dbReference type="InterPro" id="IPR000157">
    <property type="entry name" value="TIR_dom"/>
</dbReference>
<dbReference type="InterPro" id="IPR035897">
    <property type="entry name" value="Toll_tir_struct_dom_sf"/>
</dbReference>
<keyword evidence="4" id="KW-1185">Reference proteome</keyword>
<evidence type="ECO:0000313" key="4">
    <source>
        <dbReference type="Proteomes" id="UP001314170"/>
    </source>
</evidence>
<feature type="compositionally biased region" description="Basic and acidic residues" evidence="1">
    <location>
        <begin position="342"/>
        <end position="351"/>
    </location>
</feature>
<dbReference type="SUPFAM" id="SSF52200">
    <property type="entry name" value="Toll/Interleukin receptor TIR domain"/>
    <property type="match status" value="1"/>
</dbReference>
<dbReference type="InterPro" id="IPR032675">
    <property type="entry name" value="LRR_dom_sf"/>
</dbReference>
<dbReference type="GO" id="GO:0007165">
    <property type="term" value="P:signal transduction"/>
    <property type="evidence" value="ECO:0007669"/>
    <property type="project" value="InterPro"/>
</dbReference>
<organism evidence="3 4">
    <name type="scientific">Dovyalis caffra</name>
    <dbReference type="NCBI Taxonomy" id="77055"/>
    <lineage>
        <taxon>Eukaryota</taxon>
        <taxon>Viridiplantae</taxon>
        <taxon>Streptophyta</taxon>
        <taxon>Embryophyta</taxon>
        <taxon>Tracheophyta</taxon>
        <taxon>Spermatophyta</taxon>
        <taxon>Magnoliopsida</taxon>
        <taxon>eudicotyledons</taxon>
        <taxon>Gunneridae</taxon>
        <taxon>Pentapetalae</taxon>
        <taxon>rosids</taxon>
        <taxon>fabids</taxon>
        <taxon>Malpighiales</taxon>
        <taxon>Salicaceae</taxon>
        <taxon>Flacourtieae</taxon>
        <taxon>Dovyalis</taxon>
    </lineage>
</organism>
<accession>A0AAV1QMR2</accession>
<dbReference type="Proteomes" id="UP001314170">
    <property type="component" value="Unassembled WGS sequence"/>
</dbReference>
<protein>
    <recommendedName>
        <fullName evidence="2">TIR domain-containing protein</fullName>
    </recommendedName>
</protein>
<proteinExistence type="predicted"/>
<reference evidence="3 4" key="1">
    <citation type="submission" date="2024-01" db="EMBL/GenBank/DDBJ databases">
        <authorList>
            <person name="Waweru B."/>
        </authorList>
    </citation>
    <scope>NUCLEOTIDE SEQUENCE [LARGE SCALE GENOMIC DNA]</scope>
</reference>
<evidence type="ECO:0000313" key="3">
    <source>
        <dbReference type="EMBL" id="CAK7322756.1"/>
    </source>
</evidence>
<dbReference type="Pfam" id="PF01582">
    <property type="entry name" value="TIR"/>
    <property type="match status" value="1"/>
</dbReference>